<dbReference type="RefSeq" id="WP_210219204.1">
    <property type="nucleotide sequence ID" value="NZ_CP072793.1"/>
</dbReference>
<keyword evidence="2" id="KW-1185">Reference proteome</keyword>
<evidence type="ECO:0000313" key="1">
    <source>
        <dbReference type="EMBL" id="QTR53694.1"/>
    </source>
</evidence>
<organism evidence="1 2">
    <name type="scientific">Thiothrix unzii</name>
    <dbReference type="NCBI Taxonomy" id="111769"/>
    <lineage>
        <taxon>Bacteria</taxon>
        <taxon>Pseudomonadati</taxon>
        <taxon>Pseudomonadota</taxon>
        <taxon>Gammaproteobacteria</taxon>
        <taxon>Thiotrichales</taxon>
        <taxon>Thiotrichaceae</taxon>
        <taxon>Thiothrix</taxon>
    </lineage>
</organism>
<name>A0A975F9Z3_9GAMM</name>
<dbReference type="KEGG" id="tun:J9260_00970"/>
<protein>
    <submittedName>
        <fullName evidence="1">DUF1287 domain-containing protein</fullName>
    </submittedName>
</protein>
<evidence type="ECO:0000313" key="2">
    <source>
        <dbReference type="Proteomes" id="UP000672009"/>
    </source>
</evidence>
<sequence length="249" mass="27959">MLWRVILIILLIIATALAGIWAYRHFILPSPTPPVVTIPSPFQPPTTPDLPPILKPVPPAHVAKLLNSITKQVEVTRSYDPSYVNLKYPGGDVADTTGVCADVVVRAFRAQGVDLQQALHEDMRKAFEDYPKKWKLSRPDTNIDHRRVYNLMRFFERNGKAQPITQNPADYLPGDVVAWDLGKGQAHIGIVTHYKTEDGVPLMGHNIAYGTNIENALFYWPIIGHYRYFNAQGDVSATPRGRTTIDLPR</sequence>
<proteinExistence type="predicted"/>
<dbReference type="AlphaFoldDB" id="A0A975F9Z3"/>
<dbReference type="Pfam" id="PF06940">
    <property type="entry name" value="DUF1287"/>
    <property type="match status" value="1"/>
</dbReference>
<reference evidence="1" key="1">
    <citation type="submission" date="2021-04" db="EMBL/GenBank/DDBJ databases">
        <title>Genomics, taxonomy and metabolism of representatives of sulfur bacteria of the genus Thiothrix: Thiothrix fructosivorans QT, Thiothrix unzii A1T and three new species, Thiothrix subterranea sp. nov., Thiothrix litoralis sp. nov. and 'Candidatus Thiothrix anitrata' sp. nov.</title>
        <authorList>
            <person name="Ravin N.V."/>
            <person name="Smolyakov D."/>
            <person name="Rudenko T.S."/>
            <person name="Mardanov A.V."/>
            <person name="Beletsky A.V."/>
            <person name="Markov N.D."/>
            <person name="Fomenkov A.I."/>
            <person name="Roberts R.J."/>
            <person name="Karnachuk O.V."/>
            <person name="Novikov A."/>
            <person name="Grabovich M.Y."/>
        </authorList>
    </citation>
    <scope>NUCLEOTIDE SEQUENCE</scope>
    <source>
        <strain evidence="1">A1</strain>
    </source>
</reference>
<dbReference type="InterPro" id="IPR009706">
    <property type="entry name" value="DUF1287"/>
</dbReference>
<dbReference type="Proteomes" id="UP000672009">
    <property type="component" value="Chromosome"/>
</dbReference>
<accession>A0A975F9Z3</accession>
<gene>
    <name evidence="1" type="ORF">J9260_00970</name>
</gene>
<dbReference type="EMBL" id="CP072793">
    <property type="protein sequence ID" value="QTR53694.1"/>
    <property type="molecule type" value="Genomic_DNA"/>
</dbReference>